<proteinExistence type="predicted"/>
<name>A0A6P8BZF3_PUNGR</name>
<feature type="coiled-coil region" evidence="1">
    <location>
        <begin position="18"/>
        <end position="45"/>
    </location>
</feature>
<dbReference type="Gene3D" id="3.10.10.10">
    <property type="entry name" value="HIV Type 1 Reverse Transcriptase, subunit A, domain 1"/>
    <property type="match status" value="1"/>
</dbReference>
<dbReference type="PANTHER" id="PTHR35046:SF18">
    <property type="entry name" value="RNA-DIRECTED DNA POLYMERASE"/>
    <property type="match status" value="1"/>
</dbReference>
<evidence type="ECO:0000313" key="4">
    <source>
        <dbReference type="Proteomes" id="UP000515151"/>
    </source>
</evidence>
<evidence type="ECO:0000259" key="3">
    <source>
        <dbReference type="Pfam" id="PF00078"/>
    </source>
</evidence>
<evidence type="ECO:0000313" key="5">
    <source>
        <dbReference type="RefSeq" id="XP_031375720.1"/>
    </source>
</evidence>
<feature type="compositionally biased region" description="Polar residues" evidence="2">
    <location>
        <begin position="53"/>
        <end position="66"/>
    </location>
</feature>
<feature type="domain" description="Reverse transcriptase" evidence="3">
    <location>
        <begin position="561"/>
        <end position="614"/>
    </location>
</feature>
<dbReference type="Proteomes" id="UP000515151">
    <property type="component" value="Unplaced"/>
</dbReference>
<reference evidence="5" key="2">
    <citation type="submission" date="2025-08" db="UniProtKB">
        <authorList>
            <consortium name="RefSeq"/>
        </authorList>
    </citation>
    <scope>IDENTIFICATION</scope>
    <source>
        <tissue evidence="5">Leaf</tissue>
    </source>
</reference>
<dbReference type="SUPFAM" id="SSF56672">
    <property type="entry name" value="DNA/RNA polymerases"/>
    <property type="match status" value="1"/>
</dbReference>
<evidence type="ECO:0000256" key="2">
    <source>
        <dbReference type="SAM" id="MobiDB-lite"/>
    </source>
</evidence>
<accession>A0A6P8BZF3</accession>
<dbReference type="Gene3D" id="2.40.70.10">
    <property type="entry name" value="Acid Proteases"/>
    <property type="match status" value="1"/>
</dbReference>
<dbReference type="CDD" id="cd01647">
    <property type="entry name" value="RT_LTR"/>
    <property type="match status" value="1"/>
</dbReference>
<gene>
    <name evidence="5" type="primary">LOC116190199</name>
</gene>
<dbReference type="InterPro" id="IPR021109">
    <property type="entry name" value="Peptidase_aspartic_dom_sf"/>
</dbReference>
<dbReference type="CDD" id="cd00303">
    <property type="entry name" value="retropepsin_like"/>
    <property type="match status" value="1"/>
</dbReference>
<dbReference type="InterPro" id="IPR000477">
    <property type="entry name" value="RT_dom"/>
</dbReference>
<keyword evidence="1" id="KW-0175">Coiled coil</keyword>
<dbReference type="GeneID" id="116190199"/>
<dbReference type="PANTHER" id="PTHR35046">
    <property type="entry name" value="ZINC KNUCKLE (CCHC-TYPE) FAMILY PROTEIN"/>
    <property type="match status" value="1"/>
</dbReference>
<dbReference type="AlphaFoldDB" id="A0A6P8BZF3"/>
<sequence>MPPRRRDRVEDVYDRDNLRHLEQRLDQLDQRNRERDQRLDRMVEQLTQQMAALMESQNRRNPNSNFDLDREETEAESERENFFADVPRRQQRGPIEEDRQRWETGIRTDIPEFQGGLQPEEFLDWLAMVEEVLEFKGVPEIKRVQLVATRLRGRASLWWQQNLRQGSRSVDDYTNEFYQLVARNELQETEDQLVARYIGGLRVQLQNTINLFDPINVSSAHQRALIIERQQKRASSGAFGGGVAVAGTGGAVRAGGSSAVLGRPMRPANIGPSNSGPSSSGAKCFKFYVAGGDGEVEFNEEEEIVTGDGVPNQVVRRSCMTPRAVDEDWLRNNIFQSTCTIGNKVCHFMIDSGSCENIVSAEAVQKLSLRSEPHLKLYKLAWLKKEGEVSVLKHALVTFFTGPRYRDSVWCDVVMMDACHLLLGRPWQFDRSVSHDGRTNKYSFTHKGLKIVRYQTEGGTLLSPNLRIREVVEDGLTSCESLPILKEFQDVFPEELPNGLPPLWDIQHHIDLQPVAALPNRPHYRMSPAEHEELRRQVEELISKGFIRESMSPCAVPALLVPKKDGSWRMCVDSRAINKITVRYRFPIPRLDDLLDQLSGARIFMKLDLKSRYH</sequence>
<dbReference type="OrthoDB" id="2431547at2759"/>
<reference evidence="4" key="1">
    <citation type="journal article" date="2020" name="Plant Biotechnol. J.">
        <title>The pomegranate (Punica granatum L.) draft genome dissects genetic divergence between soft- and hard-seeded cultivars.</title>
        <authorList>
            <person name="Luo X."/>
            <person name="Li H."/>
            <person name="Wu Z."/>
            <person name="Yao W."/>
            <person name="Zhao P."/>
            <person name="Cao D."/>
            <person name="Yu H."/>
            <person name="Li K."/>
            <person name="Poudel K."/>
            <person name="Zhao D."/>
            <person name="Zhang F."/>
            <person name="Xia X."/>
            <person name="Chen L."/>
            <person name="Wang Q."/>
            <person name="Jing D."/>
            <person name="Cao S."/>
        </authorList>
    </citation>
    <scope>NUCLEOTIDE SEQUENCE [LARGE SCALE GENOMIC DNA]</scope>
    <source>
        <strain evidence="4">cv. Tunisia</strain>
    </source>
</reference>
<feature type="region of interest" description="Disordered" evidence="2">
    <location>
        <begin position="53"/>
        <end position="81"/>
    </location>
</feature>
<organism evidence="4 5">
    <name type="scientific">Punica granatum</name>
    <name type="common">Pomegranate</name>
    <dbReference type="NCBI Taxonomy" id="22663"/>
    <lineage>
        <taxon>Eukaryota</taxon>
        <taxon>Viridiplantae</taxon>
        <taxon>Streptophyta</taxon>
        <taxon>Embryophyta</taxon>
        <taxon>Tracheophyta</taxon>
        <taxon>Spermatophyta</taxon>
        <taxon>Magnoliopsida</taxon>
        <taxon>eudicotyledons</taxon>
        <taxon>Gunneridae</taxon>
        <taxon>Pentapetalae</taxon>
        <taxon>rosids</taxon>
        <taxon>malvids</taxon>
        <taxon>Myrtales</taxon>
        <taxon>Lythraceae</taxon>
        <taxon>Punica</taxon>
    </lineage>
</organism>
<evidence type="ECO:0000256" key="1">
    <source>
        <dbReference type="SAM" id="Coils"/>
    </source>
</evidence>
<dbReference type="RefSeq" id="XP_031375720.1">
    <property type="nucleotide sequence ID" value="XM_031519860.1"/>
</dbReference>
<dbReference type="InterPro" id="IPR043502">
    <property type="entry name" value="DNA/RNA_pol_sf"/>
</dbReference>
<protein>
    <submittedName>
        <fullName evidence="5">Uncharacterized protein LOC116190199</fullName>
    </submittedName>
</protein>
<dbReference type="Pfam" id="PF00078">
    <property type="entry name" value="RVT_1"/>
    <property type="match status" value="1"/>
</dbReference>
<keyword evidence="4" id="KW-1185">Reference proteome</keyword>